<evidence type="ECO:0000256" key="4">
    <source>
        <dbReference type="SAM" id="MobiDB-lite"/>
    </source>
</evidence>
<dbReference type="Pfam" id="PF00651">
    <property type="entry name" value="BTB"/>
    <property type="match status" value="1"/>
</dbReference>
<dbReference type="Gene3D" id="2.120.10.80">
    <property type="entry name" value="Kelch-type beta propeller"/>
    <property type="match status" value="2"/>
</dbReference>
<evidence type="ECO:0000313" key="6">
    <source>
        <dbReference type="EMBL" id="EEN67496.1"/>
    </source>
</evidence>
<dbReference type="InterPro" id="IPR011705">
    <property type="entry name" value="BACK"/>
</dbReference>
<evidence type="ECO:0000259" key="5">
    <source>
        <dbReference type="PROSITE" id="PS50097"/>
    </source>
</evidence>
<dbReference type="PANTHER" id="PTHR24412:SF491">
    <property type="entry name" value="KELCH REPEAT AND BTB DOMAIN-CONTAINING PROTEIN 12"/>
    <property type="match status" value="1"/>
</dbReference>
<dbReference type="Pfam" id="PF07707">
    <property type="entry name" value="BACK"/>
    <property type="match status" value="2"/>
</dbReference>
<feature type="region of interest" description="Disordered" evidence="4">
    <location>
        <begin position="1212"/>
        <end position="1251"/>
    </location>
</feature>
<dbReference type="FunFam" id="1.25.40.420:FF:000001">
    <property type="entry name" value="Kelch-like family member 12"/>
    <property type="match status" value="1"/>
</dbReference>
<dbReference type="InterPro" id="IPR011042">
    <property type="entry name" value="6-blade_b-propeller_TolB-like"/>
</dbReference>
<feature type="compositionally biased region" description="Polar residues" evidence="4">
    <location>
        <begin position="859"/>
        <end position="868"/>
    </location>
</feature>
<dbReference type="Gene3D" id="1.25.40.420">
    <property type="match status" value="2"/>
</dbReference>
<feature type="domain" description="BTB" evidence="5">
    <location>
        <begin position="41"/>
        <end position="108"/>
    </location>
</feature>
<feature type="region of interest" description="Disordered" evidence="4">
    <location>
        <begin position="773"/>
        <end position="928"/>
    </location>
</feature>
<name>C3XXN6_BRAFL</name>
<feature type="compositionally biased region" description="Polar residues" evidence="4">
    <location>
        <begin position="1237"/>
        <end position="1251"/>
    </location>
</feature>
<dbReference type="InterPro" id="IPR001258">
    <property type="entry name" value="NHL_repeat"/>
</dbReference>
<dbReference type="InParanoid" id="C3XXN6"/>
<dbReference type="InterPro" id="IPR000210">
    <property type="entry name" value="BTB/POZ_dom"/>
</dbReference>
<dbReference type="SUPFAM" id="SSF101898">
    <property type="entry name" value="NHL repeat"/>
    <property type="match status" value="1"/>
</dbReference>
<proteinExistence type="predicted"/>
<dbReference type="Gene3D" id="2.120.10.30">
    <property type="entry name" value="TolB, C-terminal domain"/>
    <property type="match status" value="1"/>
</dbReference>
<dbReference type="InterPro" id="IPR011333">
    <property type="entry name" value="SKP1/BTB/POZ_sf"/>
</dbReference>
<feature type="compositionally biased region" description="Low complexity" evidence="4">
    <location>
        <begin position="818"/>
        <end position="840"/>
    </location>
</feature>
<organism>
    <name type="scientific">Branchiostoma floridae</name>
    <name type="common">Florida lancelet</name>
    <name type="synonym">Amphioxus</name>
    <dbReference type="NCBI Taxonomy" id="7739"/>
    <lineage>
        <taxon>Eukaryota</taxon>
        <taxon>Metazoa</taxon>
        <taxon>Chordata</taxon>
        <taxon>Cephalochordata</taxon>
        <taxon>Leptocardii</taxon>
        <taxon>Amphioxiformes</taxon>
        <taxon>Branchiostomatidae</taxon>
        <taxon>Branchiostoma</taxon>
    </lineage>
</organism>
<dbReference type="PROSITE" id="PS50097">
    <property type="entry name" value="BTB"/>
    <property type="match status" value="1"/>
</dbReference>
<feature type="compositionally biased region" description="Polar residues" evidence="4">
    <location>
        <begin position="773"/>
        <end position="784"/>
    </location>
</feature>
<dbReference type="CDD" id="cd05819">
    <property type="entry name" value="NHL"/>
    <property type="match status" value="1"/>
</dbReference>
<dbReference type="FunFam" id="3.30.710.10:FF:000221">
    <property type="entry name" value="Uncharacterized protein"/>
    <property type="match status" value="1"/>
</dbReference>
<keyword evidence="2" id="KW-0677">Repeat</keyword>
<dbReference type="eggNOG" id="KOG2177">
    <property type="taxonomic scope" value="Eukaryota"/>
</dbReference>
<dbReference type="eggNOG" id="KOG4441">
    <property type="taxonomic scope" value="Eukaryota"/>
</dbReference>
<evidence type="ECO:0000256" key="2">
    <source>
        <dbReference type="ARBA" id="ARBA00022737"/>
    </source>
</evidence>
<dbReference type="SUPFAM" id="SSF54695">
    <property type="entry name" value="POZ domain"/>
    <property type="match status" value="1"/>
</dbReference>
<dbReference type="Pfam" id="PF01436">
    <property type="entry name" value="NHL"/>
    <property type="match status" value="1"/>
</dbReference>
<dbReference type="SMART" id="SM00225">
    <property type="entry name" value="BTB"/>
    <property type="match status" value="1"/>
</dbReference>
<dbReference type="SMART" id="SM00875">
    <property type="entry name" value="BACK"/>
    <property type="match status" value="2"/>
</dbReference>
<feature type="region of interest" description="Disordered" evidence="4">
    <location>
        <begin position="945"/>
        <end position="981"/>
    </location>
</feature>
<feature type="repeat" description="NHL" evidence="3">
    <location>
        <begin position="1462"/>
        <end position="1505"/>
    </location>
</feature>
<feature type="compositionally biased region" description="Pro residues" evidence="4">
    <location>
        <begin position="803"/>
        <end position="817"/>
    </location>
</feature>
<sequence length="1550" mass="173465">MAAADQEPHVSEVCPRSFQDNSYRDGFLGTVADLQKAGVLQDVVIEVEDHQFPCHRLVLSAASPYFRAMFTSGMAESRQETVVLQGLDAGMFEEILSYIYTGTVRMSLDKVQPMYQAADLLQLDYVRDTCSSYMVMSLASSTCVDMYNFADAFSVDMVLNRCRQWVCRHFAKFVSSEEFCRLSVDQLTEIISHDELDVKEETTVWEAVVRWVQHNREERLHHLPSILPHIRFNLLTSDDTAAILGHPLVREDPERTVIMNLVKESSNLPRRVGMDSLEMALLFCTRRIRASVWIRKYNWQTDQWQECSRLKLREADVEYMTTLSCGPHLYFLQNTDLHRYDPDQDRWCKLTPPKVMPHLYTAAALGAEIFCADHEFTKAMVYHTESDCWQILRGWRAGPMYMDHIFTPNFFVLENQLYLLLEQFNGMYDTAEDSLIFVYDRASDAWSSRGLRATLPIKEFVSSEEFCRLSVDQLTEIISHDELDVKEETTVWEAVVRWVQHNREERLHHLPSILPHIRFNLLTSDDTAAILGHPLVREDPERTVITNLVKESSNLPRRVGMDSLEMALLFCTRRIRASVWIRKYNWQTDQWQECSRLKLREADVEYMTTLSCGPHLYFLQNTEMHRFDPDKDRWSKLTPPKVMPHLYTAAALGAEIFCADHEFTKAMVYHTESDCWQILRGWRAGPMYMDHIFTPNFFVLENQLYLLLEQFNGMYDTAEDSLIFVYDRASDAWSSRGLRATLPIKEYVTYESKILTFPIPSLQLHPYLMSLQSTQDPKPATSTPAKLGSNRIPNTMFKLTTPPSNPDPNPTSKPTTPPGTLDPNPTPKTTLTTPPGLLDPNPTPKPTTPPSIRDPNPTYKPSQPSSYRSDSENARDPNPTYPQTTPMDQPDFHPDSAHDSAGQNPRNVDSHLHGGKPANNEGDPLTLHSVSTRLTGDETATATATRLNDGNTGSQPHHNSAAPLSPADSNDGNPCHQPHAVPHLKAGEAASANNNDRGCLPPNNTASQRRDEAFMRRADSADNLFIQPYAIRYQEEEGDGDNMPTADVTSAGNTPMVAATPSVDDADIEPYAVAYMGQGDVIFVKKRSDGSKTFTRNSNDISVSLEGGDSAITGANASASAGNDARREASLNLNPMYWQNALNPNPLYQPNAGQQRTCGTGFLACIHTCYRMCRRHAGKIIFVVVLLASFTFAGLYFSGRVHVGHKLPTTADNASIPGHSATDTPYTPGLPTRYITEGSTEDSVTSTRSATSSYVIPTPTLPASSSETNGVPSKPVTVVFGGEGSEPGKFNRNYGVAVSADNEIFVTDFGNQRVQVFSMDGTYLRLFPTVLPGSKGLKVQPCDVAIDGEGHVWVVGYRGKTQHVLHAVQYSKNDLPTTTFDVQHWSRYPSIAVDLRNNSIIVVAATQIFILQPTGSVYRRFGADGRSKAEFSSVTTDQASNILVVDTLQSNVHVYDPSGRRRFTFGGYGHGEGKFVVPRGICVNKAGDIFVTDWAKRKVDMFTSSGEFVRTVVNISYPWGIVLGPDGQLVVTKALQDNTVTIFPRQVILT</sequence>
<protein>
    <recommendedName>
        <fullName evidence="5">BTB domain-containing protein</fullName>
    </recommendedName>
</protein>
<accession>C3XXN6</accession>
<dbReference type="SUPFAM" id="SSF117281">
    <property type="entry name" value="Kelch motif"/>
    <property type="match status" value="2"/>
</dbReference>
<evidence type="ECO:0000256" key="1">
    <source>
        <dbReference type="ARBA" id="ARBA00022441"/>
    </source>
</evidence>
<reference evidence="6" key="1">
    <citation type="journal article" date="2008" name="Nature">
        <title>The amphioxus genome and the evolution of the chordate karyotype.</title>
        <authorList>
            <consortium name="US DOE Joint Genome Institute (JGI-PGF)"/>
            <person name="Putnam N.H."/>
            <person name="Butts T."/>
            <person name="Ferrier D.E.K."/>
            <person name="Furlong R.F."/>
            <person name="Hellsten U."/>
            <person name="Kawashima T."/>
            <person name="Robinson-Rechavi M."/>
            <person name="Shoguchi E."/>
            <person name="Terry A."/>
            <person name="Yu J.-K."/>
            <person name="Benito-Gutierrez E.L."/>
            <person name="Dubchak I."/>
            <person name="Garcia-Fernandez J."/>
            <person name="Gibson-Brown J.J."/>
            <person name="Grigoriev I.V."/>
            <person name="Horton A.C."/>
            <person name="de Jong P.J."/>
            <person name="Jurka J."/>
            <person name="Kapitonov V.V."/>
            <person name="Kohara Y."/>
            <person name="Kuroki Y."/>
            <person name="Lindquist E."/>
            <person name="Lucas S."/>
            <person name="Osoegawa K."/>
            <person name="Pennacchio L.A."/>
            <person name="Salamov A.A."/>
            <person name="Satou Y."/>
            <person name="Sauka-Spengler T."/>
            <person name="Schmutz J."/>
            <person name="Shin-I T."/>
            <person name="Toyoda A."/>
            <person name="Bronner-Fraser M."/>
            <person name="Fujiyama A."/>
            <person name="Holland L.Z."/>
            <person name="Holland P.W.H."/>
            <person name="Satoh N."/>
            <person name="Rokhsar D.S."/>
        </authorList>
    </citation>
    <scope>NUCLEOTIDE SEQUENCE [LARGE SCALE GENOMIC DNA]</scope>
    <source>
        <strain evidence="6">S238N-H82</strain>
        <tissue evidence="6">Testes</tissue>
    </source>
</reference>
<evidence type="ECO:0000256" key="3">
    <source>
        <dbReference type="PROSITE-ProRule" id="PRU00504"/>
    </source>
</evidence>
<dbReference type="PROSITE" id="PS51125">
    <property type="entry name" value="NHL"/>
    <property type="match status" value="2"/>
</dbReference>
<dbReference type="PANTHER" id="PTHR24412">
    <property type="entry name" value="KELCH PROTEIN"/>
    <property type="match status" value="1"/>
</dbReference>
<gene>
    <name evidence="6" type="ORF">BRAFLDRAFT_117198</name>
</gene>
<dbReference type="Gene3D" id="3.30.710.10">
    <property type="entry name" value="Potassium Channel Kv1.1, Chain A"/>
    <property type="match status" value="1"/>
</dbReference>
<dbReference type="InterPro" id="IPR015915">
    <property type="entry name" value="Kelch-typ_b-propeller"/>
</dbReference>
<keyword evidence="1" id="KW-0880">Kelch repeat</keyword>
<dbReference type="EMBL" id="GG666471">
    <property type="protein sequence ID" value="EEN67496.1"/>
    <property type="molecule type" value="Genomic_DNA"/>
</dbReference>
<feature type="compositionally biased region" description="Polar residues" evidence="4">
    <location>
        <begin position="945"/>
        <end position="958"/>
    </location>
</feature>
<feature type="repeat" description="NHL" evidence="3">
    <location>
        <begin position="1279"/>
        <end position="1320"/>
    </location>
</feature>